<evidence type="ECO:0000313" key="2">
    <source>
        <dbReference type="EMBL" id="SOD39714.1"/>
    </source>
</evidence>
<dbReference type="Proteomes" id="UP000219271">
    <property type="component" value="Unassembled WGS sequence"/>
</dbReference>
<gene>
    <name evidence="2" type="ORF">SAMN06273570_4168</name>
</gene>
<sequence length="130" mass="15022">MQQTEETLSVEDKDLLYGIVLIDTIYLIAFAESRPTLRQIQLIKKIRAEEPILQNSKMINDIISLSLEDKLKNDYFRTSKNILENLNTIINDFERCEKVLDYAQLIAMAGDEITPTVQNLLDRISDALYL</sequence>
<dbReference type="InterPro" id="IPR029024">
    <property type="entry name" value="TerB-like"/>
</dbReference>
<protein>
    <submittedName>
        <fullName evidence="2">Uncharacterized protein</fullName>
    </submittedName>
</protein>
<dbReference type="EMBL" id="OCMY01000001">
    <property type="protein sequence ID" value="SOD39714.1"/>
    <property type="molecule type" value="Genomic_DNA"/>
</dbReference>
<reference evidence="3" key="1">
    <citation type="submission" date="2017-09" db="EMBL/GenBank/DDBJ databases">
        <authorList>
            <person name="Varghese N."/>
            <person name="Submissions S."/>
        </authorList>
    </citation>
    <scope>NUCLEOTIDE SEQUENCE [LARGE SCALE GENOMIC DNA]</scope>
    <source>
        <strain evidence="3">JKS000234</strain>
    </source>
</reference>
<feature type="transmembrane region" description="Helical" evidence="1">
    <location>
        <begin position="15"/>
        <end position="31"/>
    </location>
</feature>
<proteinExistence type="predicted"/>
<keyword evidence="1" id="KW-0472">Membrane</keyword>
<name>A0A286BZY4_9GAMM</name>
<keyword evidence="1" id="KW-0812">Transmembrane</keyword>
<dbReference type="OrthoDB" id="9933415at2"/>
<evidence type="ECO:0000256" key="1">
    <source>
        <dbReference type="SAM" id="Phobius"/>
    </source>
</evidence>
<organism evidence="2 3">
    <name type="scientific">Candidatus Pantoea floridensis</name>
    <dbReference type="NCBI Taxonomy" id="1938870"/>
    <lineage>
        <taxon>Bacteria</taxon>
        <taxon>Pseudomonadati</taxon>
        <taxon>Pseudomonadota</taxon>
        <taxon>Gammaproteobacteria</taxon>
        <taxon>Enterobacterales</taxon>
        <taxon>Erwiniaceae</taxon>
        <taxon>Pantoea</taxon>
    </lineage>
</organism>
<dbReference type="Gene3D" id="1.10.3680.10">
    <property type="entry name" value="TerB-like"/>
    <property type="match status" value="1"/>
</dbReference>
<accession>A0A286BZY4</accession>
<keyword evidence="1" id="KW-1133">Transmembrane helix</keyword>
<keyword evidence="3" id="KW-1185">Reference proteome</keyword>
<dbReference type="RefSeq" id="WP_097097487.1">
    <property type="nucleotide sequence ID" value="NZ_OCMY01000001.1"/>
</dbReference>
<dbReference type="AlphaFoldDB" id="A0A286BZY4"/>
<evidence type="ECO:0000313" key="3">
    <source>
        <dbReference type="Proteomes" id="UP000219271"/>
    </source>
</evidence>